<dbReference type="InterPro" id="IPR025756">
    <property type="entry name" value="Myb_CC_LHEQLE"/>
</dbReference>
<comment type="caution">
    <text evidence="8">The sequence shown here is derived from an EMBL/GenBank/DDBJ whole genome shotgun (WGS) entry which is preliminary data.</text>
</comment>
<keyword evidence="9" id="KW-1185">Reference proteome</keyword>
<feature type="region of interest" description="Disordered" evidence="5">
    <location>
        <begin position="312"/>
        <end position="339"/>
    </location>
</feature>
<feature type="domain" description="Myb-like" evidence="6">
    <location>
        <begin position="251"/>
        <end position="302"/>
    </location>
</feature>
<evidence type="ECO:0000256" key="4">
    <source>
        <dbReference type="SAM" id="Coils"/>
    </source>
</evidence>
<dbReference type="GO" id="GO:0003700">
    <property type="term" value="F:DNA-binding transcription factor activity"/>
    <property type="evidence" value="ECO:0007669"/>
    <property type="project" value="InterPro"/>
</dbReference>
<dbReference type="SUPFAM" id="SSF46689">
    <property type="entry name" value="Homeodomain-like"/>
    <property type="match status" value="1"/>
</dbReference>
<proteinExistence type="predicted"/>
<dbReference type="PANTHER" id="PTHR31499">
    <property type="entry name" value="MYB FAMILY TRANSCRIPTION FACTOR PHL11"/>
    <property type="match status" value="1"/>
</dbReference>
<dbReference type="GO" id="GO:0003677">
    <property type="term" value="F:DNA binding"/>
    <property type="evidence" value="ECO:0007669"/>
    <property type="project" value="InterPro"/>
</dbReference>
<dbReference type="NCBIfam" id="TIGR01557">
    <property type="entry name" value="myb_SHAQKYF"/>
    <property type="match status" value="1"/>
</dbReference>
<evidence type="ECO:0000259" key="6">
    <source>
        <dbReference type="Pfam" id="PF00249"/>
    </source>
</evidence>
<dbReference type="Gene3D" id="1.10.10.60">
    <property type="entry name" value="Homeodomain-like"/>
    <property type="match status" value="1"/>
</dbReference>
<gene>
    <name evidence="8" type="ORF">MKW98_015149</name>
</gene>
<keyword evidence="1" id="KW-0805">Transcription regulation</keyword>
<evidence type="ECO:0000313" key="8">
    <source>
        <dbReference type="EMBL" id="KAI3871249.1"/>
    </source>
</evidence>
<dbReference type="EMBL" id="JAJJMB010013076">
    <property type="protein sequence ID" value="KAI3871249.1"/>
    <property type="molecule type" value="Genomic_DNA"/>
</dbReference>
<dbReference type="Pfam" id="PF00249">
    <property type="entry name" value="Myb_DNA-binding"/>
    <property type="match status" value="1"/>
</dbReference>
<sequence length="438" mass="49123">MNFGTNQGVNGGFSITRETSKCIPVASGPIHHRKHSNWSNVDYYGNYMVPGSKDLSLLPNRVTSTSSISISPNFAEPMPNMCPQSSTFCTSLHVSPASNLDPQMQFLQPGSSSTEYIMPQTQTMLPVQLQGETLAAYQRYEGQQIVNGVHSELLGDVIRAGTFDWATGRTIDTTGTDNIISQQNGLQIQPKRFDFIMNHDNQNAQMDEIFTATEHSQNHGNHSQANKSFTFSLEDETNSSISSIDVLHKPRMRWTQKLHDCFVQAINDLGGADKATPKSVQMKMGVEGITIYHVKSHLQKYRLARYQPDTKEEFLNRRATPEKEISDPSKKSAPESESLRLQWELQKSLHEQLEFQRELQQRAEENARQLQKLLEEQKKVGEAFMLASQSSFSSTNPAVTAGLDLVQGRLNNNDASLRLSPPSPKKSRVELGTPTFRY</sequence>
<feature type="region of interest" description="Disordered" evidence="5">
    <location>
        <begin position="414"/>
        <end position="438"/>
    </location>
</feature>
<accession>A0AAD4X9J2</accession>
<keyword evidence="2" id="KW-0804">Transcription</keyword>
<feature type="compositionally biased region" description="Basic and acidic residues" evidence="5">
    <location>
        <begin position="312"/>
        <end position="338"/>
    </location>
</feature>
<evidence type="ECO:0000256" key="5">
    <source>
        <dbReference type="SAM" id="MobiDB-lite"/>
    </source>
</evidence>
<dbReference type="FunFam" id="1.10.10.60:FF:000002">
    <property type="entry name" value="Myb family transcription factor"/>
    <property type="match status" value="1"/>
</dbReference>
<dbReference type="Proteomes" id="UP001202328">
    <property type="component" value="Unassembled WGS sequence"/>
</dbReference>
<evidence type="ECO:0000256" key="3">
    <source>
        <dbReference type="ARBA" id="ARBA00023242"/>
    </source>
</evidence>
<evidence type="ECO:0000313" key="9">
    <source>
        <dbReference type="Proteomes" id="UP001202328"/>
    </source>
</evidence>
<organism evidence="8 9">
    <name type="scientific">Papaver atlanticum</name>
    <dbReference type="NCBI Taxonomy" id="357466"/>
    <lineage>
        <taxon>Eukaryota</taxon>
        <taxon>Viridiplantae</taxon>
        <taxon>Streptophyta</taxon>
        <taxon>Embryophyta</taxon>
        <taxon>Tracheophyta</taxon>
        <taxon>Spermatophyta</taxon>
        <taxon>Magnoliopsida</taxon>
        <taxon>Ranunculales</taxon>
        <taxon>Papaveraceae</taxon>
        <taxon>Papaveroideae</taxon>
        <taxon>Papaver</taxon>
    </lineage>
</organism>
<dbReference type="AlphaFoldDB" id="A0AAD4X9J2"/>
<dbReference type="Pfam" id="PF14379">
    <property type="entry name" value="Myb_CC_LHEQLE"/>
    <property type="match status" value="1"/>
</dbReference>
<reference evidence="8" key="1">
    <citation type="submission" date="2022-04" db="EMBL/GenBank/DDBJ databases">
        <title>A functionally conserved STORR gene fusion in Papaver species that diverged 16.8 million years ago.</title>
        <authorList>
            <person name="Catania T."/>
        </authorList>
    </citation>
    <scope>NUCLEOTIDE SEQUENCE</scope>
    <source>
        <strain evidence="8">S-188037</strain>
    </source>
</reference>
<evidence type="ECO:0000256" key="1">
    <source>
        <dbReference type="ARBA" id="ARBA00023015"/>
    </source>
</evidence>
<dbReference type="InterPro" id="IPR001005">
    <property type="entry name" value="SANT/Myb"/>
</dbReference>
<keyword evidence="4" id="KW-0175">Coiled coil</keyword>
<keyword evidence="3" id="KW-0539">Nucleus</keyword>
<dbReference type="InterPro" id="IPR046955">
    <property type="entry name" value="PHR1-like"/>
</dbReference>
<feature type="domain" description="MYB-CC type transcription factor LHEQLE-containing" evidence="7">
    <location>
        <begin position="337"/>
        <end position="379"/>
    </location>
</feature>
<feature type="coiled-coil region" evidence="4">
    <location>
        <begin position="346"/>
        <end position="380"/>
    </location>
</feature>
<dbReference type="InterPro" id="IPR009057">
    <property type="entry name" value="Homeodomain-like_sf"/>
</dbReference>
<protein>
    <recommendedName>
        <fullName evidence="10">HTH myb-type domain-containing protein</fullName>
    </recommendedName>
</protein>
<name>A0AAD4X9J2_9MAGN</name>
<evidence type="ECO:0000259" key="7">
    <source>
        <dbReference type="Pfam" id="PF14379"/>
    </source>
</evidence>
<evidence type="ECO:0008006" key="10">
    <source>
        <dbReference type="Google" id="ProtNLM"/>
    </source>
</evidence>
<dbReference type="InterPro" id="IPR006447">
    <property type="entry name" value="Myb_dom_plants"/>
</dbReference>
<evidence type="ECO:0000256" key="2">
    <source>
        <dbReference type="ARBA" id="ARBA00023163"/>
    </source>
</evidence>
<dbReference type="PANTHER" id="PTHR31499:SF80">
    <property type="entry name" value="HTH MYB-TYPE DOMAIN-CONTAINING PROTEIN"/>
    <property type="match status" value="1"/>
</dbReference>